<proteinExistence type="predicted"/>
<comment type="caution">
    <text evidence="1">The sequence shown here is derived from an EMBL/GenBank/DDBJ whole genome shotgun (WGS) entry which is preliminary data.</text>
</comment>
<evidence type="ECO:0000313" key="2">
    <source>
        <dbReference type="Proteomes" id="UP001165960"/>
    </source>
</evidence>
<protein>
    <submittedName>
        <fullName evidence="1">Uncharacterized protein</fullName>
    </submittedName>
</protein>
<dbReference type="Proteomes" id="UP001165960">
    <property type="component" value="Unassembled WGS sequence"/>
</dbReference>
<organism evidence="1 2">
    <name type="scientific">Entomophthora muscae</name>
    <dbReference type="NCBI Taxonomy" id="34485"/>
    <lineage>
        <taxon>Eukaryota</taxon>
        <taxon>Fungi</taxon>
        <taxon>Fungi incertae sedis</taxon>
        <taxon>Zoopagomycota</taxon>
        <taxon>Entomophthoromycotina</taxon>
        <taxon>Entomophthoromycetes</taxon>
        <taxon>Entomophthorales</taxon>
        <taxon>Entomophthoraceae</taxon>
        <taxon>Entomophthora</taxon>
    </lineage>
</organism>
<sequence>MNLCFSLLVSVVFSGVVGNPTRRVPYVAVDGEELDVFDVLDSTNKSLVSSTQVLATHKDSSLFEVPKKDSMSEESVAFDTPRRSKARPSTVSSTFLSGVGFNGTAASPSPVSPSSMSEESFDETSEGPSMISPVSMPDETDEGPFGRPSLIPPVSIHNTNIDEASDEASGRPSLMAPVPLSDESFSRPSGMSPVSMPDAPFDESVQQPPIVPSPVSPSMPRANLDGPADDAIVHLAPQLSIDSSDAEFSESDDAPGRPLPRAPASMPASPILDAAGEADDLSSDDSDSRPITTLDPESYYPSTFESHQRFDNDLAKLSKQRHHSSHHPHSSKEIIKDQLMD</sequence>
<keyword evidence="2" id="KW-1185">Reference proteome</keyword>
<reference evidence="1" key="1">
    <citation type="submission" date="2022-04" db="EMBL/GenBank/DDBJ databases">
        <title>Genome of the entomopathogenic fungus Entomophthora muscae.</title>
        <authorList>
            <person name="Elya C."/>
            <person name="Lovett B.R."/>
            <person name="Lee E."/>
            <person name="Macias A.M."/>
            <person name="Hajek A.E."/>
            <person name="De Bivort B.L."/>
            <person name="Kasson M.T."/>
            <person name="De Fine Licht H.H."/>
            <person name="Stajich J.E."/>
        </authorList>
    </citation>
    <scope>NUCLEOTIDE SEQUENCE</scope>
    <source>
        <strain evidence="1">Berkeley</strain>
    </source>
</reference>
<evidence type="ECO:0000313" key="1">
    <source>
        <dbReference type="EMBL" id="KAJ9079989.1"/>
    </source>
</evidence>
<gene>
    <name evidence="1" type="ORF">DSO57_1029810</name>
</gene>
<accession>A0ACC2TYZ2</accession>
<dbReference type="EMBL" id="QTSX02001620">
    <property type="protein sequence ID" value="KAJ9079989.1"/>
    <property type="molecule type" value="Genomic_DNA"/>
</dbReference>
<name>A0ACC2TYZ2_9FUNG</name>